<dbReference type="InterPro" id="IPR036097">
    <property type="entry name" value="HisK_dim/P_sf"/>
</dbReference>
<keyword evidence="3 7" id="KW-0597">Phosphoprotein</keyword>
<dbReference type="InterPro" id="IPR000700">
    <property type="entry name" value="PAS-assoc_C"/>
</dbReference>
<dbReference type="Gene3D" id="3.30.565.10">
    <property type="entry name" value="Histidine kinase-like ATPase, C-terminal domain"/>
    <property type="match status" value="1"/>
</dbReference>
<dbReference type="GO" id="GO:0000155">
    <property type="term" value="F:phosphorelay sensor kinase activity"/>
    <property type="evidence" value="ECO:0007669"/>
    <property type="project" value="InterPro"/>
</dbReference>
<dbReference type="CDD" id="cd00130">
    <property type="entry name" value="PAS"/>
    <property type="match status" value="1"/>
</dbReference>
<dbReference type="PANTHER" id="PTHR43047">
    <property type="entry name" value="TWO-COMPONENT HISTIDINE PROTEIN KINASE"/>
    <property type="match status" value="1"/>
</dbReference>
<feature type="domain" description="Response regulatory" evidence="9">
    <location>
        <begin position="12"/>
        <end position="129"/>
    </location>
</feature>
<accession>A0A251X6W2</accession>
<evidence type="ECO:0000256" key="3">
    <source>
        <dbReference type="ARBA" id="ARBA00022553"/>
    </source>
</evidence>
<dbReference type="RefSeq" id="WP_176329852.1">
    <property type="nucleotide sequence ID" value="NZ_MSLT01000018.1"/>
</dbReference>
<evidence type="ECO:0000259" key="10">
    <source>
        <dbReference type="PROSITE" id="PS50113"/>
    </source>
</evidence>
<keyword evidence="5" id="KW-0418">Kinase</keyword>
<dbReference type="NCBIfam" id="TIGR00229">
    <property type="entry name" value="sensory_box"/>
    <property type="match status" value="1"/>
</dbReference>
<dbReference type="CDD" id="cd16922">
    <property type="entry name" value="HATPase_EvgS-ArcB-TorS-like"/>
    <property type="match status" value="1"/>
</dbReference>
<keyword evidence="6" id="KW-0902">Two-component regulatory system</keyword>
<dbReference type="GO" id="GO:0009927">
    <property type="term" value="F:histidine phosphotransfer kinase activity"/>
    <property type="evidence" value="ECO:0007669"/>
    <property type="project" value="TreeGrafter"/>
</dbReference>
<reference evidence="11 12" key="1">
    <citation type="submission" date="2016-12" db="EMBL/GenBank/DDBJ databases">
        <title>Thioflexothrix psekupsii D3 genome sequencing and assembly.</title>
        <authorList>
            <person name="Fomenkov A."/>
            <person name="Vincze T."/>
            <person name="Grabovich M."/>
            <person name="Anton B.P."/>
            <person name="Dubinina G."/>
            <person name="Orlova M."/>
            <person name="Belousova E."/>
            <person name="Roberts R.J."/>
        </authorList>
    </citation>
    <scope>NUCLEOTIDE SEQUENCE [LARGE SCALE GENOMIC DNA]</scope>
    <source>
        <strain evidence="11">D3</strain>
    </source>
</reference>
<dbReference type="InterPro" id="IPR036890">
    <property type="entry name" value="HATPase_C_sf"/>
</dbReference>
<evidence type="ECO:0000313" key="12">
    <source>
        <dbReference type="Proteomes" id="UP000194798"/>
    </source>
</evidence>
<dbReference type="EMBL" id="MSLT01000018">
    <property type="protein sequence ID" value="OUD13201.1"/>
    <property type="molecule type" value="Genomic_DNA"/>
</dbReference>
<dbReference type="FunFam" id="3.30.565.10:FF:000010">
    <property type="entry name" value="Sensor histidine kinase RcsC"/>
    <property type="match status" value="1"/>
</dbReference>
<dbReference type="Proteomes" id="UP000194798">
    <property type="component" value="Unassembled WGS sequence"/>
</dbReference>
<dbReference type="Pfam" id="PF00072">
    <property type="entry name" value="Response_reg"/>
    <property type="match status" value="1"/>
</dbReference>
<dbReference type="PROSITE" id="PS50110">
    <property type="entry name" value="RESPONSE_REGULATORY"/>
    <property type="match status" value="1"/>
</dbReference>
<dbReference type="SUPFAM" id="SSF52172">
    <property type="entry name" value="CheY-like"/>
    <property type="match status" value="1"/>
</dbReference>
<dbReference type="EC" id="2.7.13.3" evidence="2"/>
<evidence type="ECO:0000256" key="4">
    <source>
        <dbReference type="ARBA" id="ARBA00022679"/>
    </source>
</evidence>
<dbReference type="SMART" id="SM00448">
    <property type="entry name" value="REC"/>
    <property type="match status" value="1"/>
</dbReference>
<dbReference type="InterPro" id="IPR003661">
    <property type="entry name" value="HisK_dim/P_dom"/>
</dbReference>
<evidence type="ECO:0000256" key="5">
    <source>
        <dbReference type="ARBA" id="ARBA00022777"/>
    </source>
</evidence>
<dbReference type="PROSITE" id="PS50113">
    <property type="entry name" value="PAC"/>
    <property type="match status" value="1"/>
</dbReference>
<dbReference type="InterPro" id="IPR005467">
    <property type="entry name" value="His_kinase_dom"/>
</dbReference>
<evidence type="ECO:0000256" key="6">
    <source>
        <dbReference type="ARBA" id="ARBA00023012"/>
    </source>
</evidence>
<dbReference type="Pfam" id="PF08447">
    <property type="entry name" value="PAS_3"/>
    <property type="match status" value="1"/>
</dbReference>
<evidence type="ECO:0000256" key="2">
    <source>
        <dbReference type="ARBA" id="ARBA00012438"/>
    </source>
</evidence>
<comment type="catalytic activity">
    <reaction evidence="1">
        <text>ATP + protein L-histidine = ADP + protein N-phospho-L-histidine.</text>
        <dbReference type="EC" id="2.7.13.3"/>
    </reaction>
</comment>
<dbReference type="SMART" id="SM00388">
    <property type="entry name" value="HisKA"/>
    <property type="match status" value="1"/>
</dbReference>
<dbReference type="InterPro" id="IPR011006">
    <property type="entry name" value="CheY-like_superfamily"/>
</dbReference>
<dbReference type="CDD" id="cd00082">
    <property type="entry name" value="HisKA"/>
    <property type="match status" value="1"/>
</dbReference>
<evidence type="ECO:0000259" key="9">
    <source>
        <dbReference type="PROSITE" id="PS50110"/>
    </source>
</evidence>
<dbReference type="Pfam" id="PF00512">
    <property type="entry name" value="HisKA"/>
    <property type="match status" value="1"/>
</dbReference>
<dbReference type="InterPro" id="IPR000014">
    <property type="entry name" value="PAS"/>
</dbReference>
<protein>
    <recommendedName>
        <fullName evidence="2">histidine kinase</fullName>
        <ecNumber evidence="2">2.7.13.3</ecNumber>
    </recommendedName>
</protein>
<dbReference type="InterPro" id="IPR013655">
    <property type="entry name" value="PAS_fold_3"/>
</dbReference>
<name>A0A251X6W2_9GAMM</name>
<dbReference type="PROSITE" id="PS50109">
    <property type="entry name" value="HIS_KIN"/>
    <property type="match status" value="1"/>
</dbReference>
<dbReference type="InterPro" id="IPR001789">
    <property type="entry name" value="Sig_transdc_resp-reg_receiver"/>
</dbReference>
<dbReference type="SUPFAM" id="SSF47384">
    <property type="entry name" value="Homodimeric domain of signal transducing histidine kinase"/>
    <property type="match status" value="1"/>
</dbReference>
<evidence type="ECO:0000259" key="8">
    <source>
        <dbReference type="PROSITE" id="PS50109"/>
    </source>
</evidence>
<sequence length="510" mass="57604">MPNLTINLSEAKVLMVDDTPANIDVLHKVLAPEGYKLFFAKSGERALQIAEKAAPDLILLDVMMPGGIDGFTTCAQLKANPKTADIPVIFITAKTDTEDLVQGFQVGAVDYITKPFHQEEVCARVKTHLQTRILLKEREKLIHVLEASEQRFRLLAIYSPVGIFQTDLQGYYVYTNQQWQHLFCLLEANSLGVNWQTCLHPEDADFVLNHWDNYLHRLNDNGAQFSCKFRIIRTNGEILWLHKMATPLLSENGERVGYVGSVEDISEMQHAKESAERIAQAKAEFLANMTHELRTPLNAIIGYSEMLAEDTQDRTGMEDLDKITSASKYLLGLINDVLDLSKLEAHKMTVNCVEFTLASLIQDMVATIEPLVQKNNNQLFIDMNCGDEKMRTDDIKLKQILLNLLSNACKFTQQGQIRLSVQYALEKNEIEFAVMDTGIGMNEQQLARLFQKYVQANDNTSRQYGGTGLGLVLSRQFCLLLGGDIQVRSEVNQGSEFKVFLPKIYHVNHE</sequence>
<comment type="caution">
    <text evidence="11">The sequence shown here is derived from an EMBL/GenBank/DDBJ whole genome shotgun (WGS) entry which is preliminary data.</text>
</comment>
<evidence type="ECO:0000313" key="11">
    <source>
        <dbReference type="EMBL" id="OUD13201.1"/>
    </source>
</evidence>
<dbReference type="SMART" id="SM00091">
    <property type="entry name" value="PAS"/>
    <property type="match status" value="1"/>
</dbReference>
<keyword evidence="12" id="KW-1185">Reference proteome</keyword>
<dbReference type="SMART" id="SM00086">
    <property type="entry name" value="PAC"/>
    <property type="match status" value="1"/>
</dbReference>
<dbReference type="InterPro" id="IPR003594">
    <property type="entry name" value="HATPase_dom"/>
</dbReference>
<gene>
    <name evidence="11" type="ORF">TPSD3_11210</name>
</gene>
<dbReference type="Gene3D" id="3.40.50.2300">
    <property type="match status" value="1"/>
</dbReference>
<feature type="modified residue" description="4-aspartylphosphate" evidence="7">
    <location>
        <position position="61"/>
    </location>
</feature>
<feature type="domain" description="Histidine kinase" evidence="8">
    <location>
        <begin position="288"/>
        <end position="505"/>
    </location>
</feature>
<keyword evidence="4" id="KW-0808">Transferase</keyword>
<dbReference type="GO" id="GO:0005886">
    <property type="term" value="C:plasma membrane"/>
    <property type="evidence" value="ECO:0007669"/>
    <property type="project" value="TreeGrafter"/>
</dbReference>
<dbReference type="Gene3D" id="1.10.287.130">
    <property type="match status" value="1"/>
</dbReference>
<dbReference type="CDD" id="cd19920">
    <property type="entry name" value="REC_PA4781-like"/>
    <property type="match status" value="1"/>
</dbReference>
<dbReference type="PANTHER" id="PTHR43047:SF72">
    <property type="entry name" value="OSMOSENSING HISTIDINE PROTEIN KINASE SLN1"/>
    <property type="match status" value="1"/>
</dbReference>
<evidence type="ECO:0000256" key="1">
    <source>
        <dbReference type="ARBA" id="ARBA00000085"/>
    </source>
</evidence>
<proteinExistence type="predicted"/>
<dbReference type="Gene3D" id="3.30.450.20">
    <property type="entry name" value="PAS domain"/>
    <property type="match status" value="1"/>
</dbReference>
<evidence type="ECO:0000256" key="7">
    <source>
        <dbReference type="PROSITE-ProRule" id="PRU00169"/>
    </source>
</evidence>
<dbReference type="SMART" id="SM00387">
    <property type="entry name" value="HATPase_c"/>
    <property type="match status" value="1"/>
</dbReference>
<dbReference type="InterPro" id="IPR001610">
    <property type="entry name" value="PAC"/>
</dbReference>
<dbReference type="SUPFAM" id="SSF55785">
    <property type="entry name" value="PYP-like sensor domain (PAS domain)"/>
    <property type="match status" value="1"/>
</dbReference>
<dbReference type="AlphaFoldDB" id="A0A251X6W2"/>
<feature type="domain" description="PAC" evidence="10">
    <location>
        <begin position="225"/>
        <end position="277"/>
    </location>
</feature>
<dbReference type="SUPFAM" id="SSF55874">
    <property type="entry name" value="ATPase domain of HSP90 chaperone/DNA topoisomerase II/histidine kinase"/>
    <property type="match status" value="1"/>
</dbReference>
<dbReference type="InterPro" id="IPR004358">
    <property type="entry name" value="Sig_transdc_His_kin-like_C"/>
</dbReference>
<dbReference type="Pfam" id="PF02518">
    <property type="entry name" value="HATPase_c"/>
    <property type="match status" value="1"/>
</dbReference>
<dbReference type="InterPro" id="IPR035965">
    <property type="entry name" value="PAS-like_dom_sf"/>
</dbReference>
<dbReference type="PRINTS" id="PR00344">
    <property type="entry name" value="BCTRLSENSOR"/>
</dbReference>
<organism evidence="11 12">
    <name type="scientific">Thioflexithrix psekupsensis</name>
    <dbReference type="NCBI Taxonomy" id="1570016"/>
    <lineage>
        <taxon>Bacteria</taxon>
        <taxon>Pseudomonadati</taxon>
        <taxon>Pseudomonadota</taxon>
        <taxon>Gammaproteobacteria</taxon>
        <taxon>Thiotrichales</taxon>
        <taxon>Thioflexithrix</taxon>
    </lineage>
</organism>